<dbReference type="EMBL" id="LT607411">
    <property type="protein sequence ID" value="SCF06862.1"/>
    <property type="molecule type" value="Genomic_DNA"/>
</dbReference>
<dbReference type="OrthoDB" id="9803751at2"/>
<dbReference type="Proteomes" id="UP000198242">
    <property type="component" value="Chromosome I"/>
</dbReference>
<organism evidence="2 3">
    <name type="scientific">Micromonospora viridifaciens</name>
    <dbReference type="NCBI Taxonomy" id="1881"/>
    <lineage>
        <taxon>Bacteria</taxon>
        <taxon>Bacillati</taxon>
        <taxon>Actinomycetota</taxon>
        <taxon>Actinomycetes</taxon>
        <taxon>Micromonosporales</taxon>
        <taxon>Micromonosporaceae</taxon>
        <taxon>Micromonospora</taxon>
    </lineage>
</organism>
<dbReference type="AlphaFoldDB" id="A0A1C4XEW3"/>
<evidence type="ECO:0000313" key="2">
    <source>
        <dbReference type="EMBL" id="SCF06862.1"/>
    </source>
</evidence>
<evidence type="ECO:0000259" key="1">
    <source>
        <dbReference type="Pfam" id="PF00884"/>
    </source>
</evidence>
<evidence type="ECO:0000313" key="3">
    <source>
        <dbReference type="Proteomes" id="UP000198242"/>
    </source>
</evidence>
<keyword evidence="3" id="KW-1185">Reference proteome</keyword>
<dbReference type="SUPFAM" id="SSF53649">
    <property type="entry name" value="Alkaline phosphatase-like"/>
    <property type="match status" value="1"/>
</dbReference>
<gene>
    <name evidence="2" type="ORF">GA0074695_3235</name>
</gene>
<name>A0A1C4XEW3_MICVI</name>
<dbReference type="NCBIfam" id="NF038075">
    <property type="entry name" value="fam_STM4013"/>
    <property type="match status" value="1"/>
</dbReference>
<protein>
    <submittedName>
        <fullName evidence="2">Sulfatase</fullName>
    </submittedName>
</protein>
<dbReference type="InterPro" id="IPR000917">
    <property type="entry name" value="Sulfatase_N"/>
</dbReference>
<reference evidence="3" key="1">
    <citation type="submission" date="2016-06" db="EMBL/GenBank/DDBJ databases">
        <authorList>
            <person name="Varghese N."/>
            <person name="Submissions Spin"/>
        </authorList>
    </citation>
    <scope>NUCLEOTIDE SEQUENCE [LARGE SCALE GENOMIC DNA]</scope>
    <source>
        <strain evidence="3">DSM 43909</strain>
    </source>
</reference>
<dbReference type="Gene3D" id="3.40.720.10">
    <property type="entry name" value="Alkaline Phosphatase, subunit A"/>
    <property type="match status" value="1"/>
</dbReference>
<feature type="domain" description="Sulfatase N-terminal" evidence="1">
    <location>
        <begin position="10"/>
        <end position="250"/>
    </location>
</feature>
<dbReference type="Pfam" id="PF00884">
    <property type="entry name" value="Sulfatase"/>
    <property type="match status" value="1"/>
</dbReference>
<dbReference type="InterPro" id="IPR017850">
    <property type="entry name" value="Alkaline_phosphatase_core_sf"/>
</dbReference>
<accession>A0A1C4XEW3</accession>
<dbReference type="InterPro" id="IPR047838">
    <property type="entry name" value="STM4013-like"/>
</dbReference>
<proteinExistence type="predicted"/>
<sequence length="267" mass="29157">MRSLIGSHDLLLVTLDTLRYDVAADLAARGRTPTLVRALPGGRWERRHSPASFTYASHHAFFAGFLPTPVEPGRHERLYAAEFPGSETSGPDTWVFNAPDLPTALSDVGYHTVCLGGVGFFNRRSPLGGVLPGLFTEAHWEPEFGVTSPTCLDAQLDRLGEVLARVPAGRPLFTFLNVAAMHQPNRHHLPGAEADDLASHAAALEYVDGRMGRLFALATGRRRPVFTIVCSDHGTAYGEDGHTGHRIGHDVVWTVPYAHFTLHPGEW</sequence>
<dbReference type="RefSeq" id="WP_089010008.1">
    <property type="nucleotide sequence ID" value="NZ_LT607411.1"/>
</dbReference>